<sequence length="87" mass="10040">MRPLIYDLNINTSLSVFLGPYLTDNIRQEFKINYTNLTRGMFATPIYFPGTQLYKGVRAAESIRQSLQSIVKQCKQRMSIENEQATC</sequence>
<evidence type="ECO:0000313" key="1">
    <source>
        <dbReference type="EMBL" id="CAF4439440.1"/>
    </source>
</evidence>
<comment type="caution">
    <text evidence="1">The sequence shown here is derived from an EMBL/GenBank/DDBJ whole genome shotgun (WGS) entry which is preliminary data.</text>
</comment>
<dbReference type="EMBL" id="CAJOAY010033568">
    <property type="protein sequence ID" value="CAF4439440.1"/>
    <property type="molecule type" value="Genomic_DNA"/>
</dbReference>
<organism evidence="1 2">
    <name type="scientific">Adineta steineri</name>
    <dbReference type="NCBI Taxonomy" id="433720"/>
    <lineage>
        <taxon>Eukaryota</taxon>
        <taxon>Metazoa</taxon>
        <taxon>Spiralia</taxon>
        <taxon>Gnathifera</taxon>
        <taxon>Rotifera</taxon>
        <taxon>Eurotatoria</taxon>
        <taxon>Bdelloidea</taxon>
        <taxon>Adinetida</taxon>
        <taxon>Adinetidae</taxon>
        <taxon>Adineta</taxon>
    </lineage>
</organism>
<protein>
    <submittedName>
        <fullName evidence="1">Uncharacterized protein</fullName>
    </submittedName>
</protein>
<evidence type="ECO:0000313" key="2">
    <source>
        <dbReference type="Proteomes" id="UP000663881"/>
    </source>
</evidence>
<feature type="non-terminal residue" evidence="1">
    <location>
        <position position="87"/>
    </location>
</feature>
<gene>
    <name evidence="1" type="ORF">OKA104_LOCUS53534</name>
</gene>
<dbReference type="Proteomes" id="UP000663881">
    <property type="component" value="Unassembled WGS sequence"/>
</dbReference>
<name>A0A820RDH3_9BILA</name>
<reference evidence="1" key="1">
    <citation type="submission" date="2021-02" db="EMBL/GenBank/DDBJ databases">
        <authorList>
            <person name="Nowell W R."/>
        </authorList>
    </citation>
    <scope>NUCLEOTIDE SEQUENCE</scope>
</reference>
<proteinExistence type="predicted"/>
<dbReference type="AlphaFoldDB" id="A0A820RDH3"/>
<accession>A0A820RDH3</accession>